<evidence type="ECO:0000313" key="1">
    <source>
        <dbReference type="Proteomes" id="UP001652582"/>
    </source>
</evidence>
<dbReference type="RefSeq" id="XP_052744505.1">
    <property type="nucleotide sequence ID" value="XM_052888545.1"/>
</dbReference>
<protein>
    <submittedName>
        <fullName evidence="2">Uncharacterized protein LOC112050762</fullName>
    </submittedName>
</protein>
<dbReference type="Proteomes" id="UP001652582">
    <property type="component" value="Chromosome 23"/>
</dbReference>
<organism evidence="1 2">
    <name type="scientific">Bicyclus anynana</name>
    <name type="common">Squinting bush brown butterfly</name>
    <dbReference type="NCBI Taxonomy" id="110368"/>
    <lineage>
        <taxon>Eukaryota</taxon>
        <taxon>Metazoa</taxon>
        <taxon>Ecdysozoa</taxon>
        <taxon>Arthropoda</taxon>
        <taxon>Hexapoda</taxon>
        <taxon>Insecta</taxon>
        <taxon>Pterygota</taxon>
        <taxon>Neoptera</taxon>
        <taxon>Endopterygota</taxon>
        <taxon>Lepidoptera</taxon>
        <taxon>Glossata</taxon>
        <taxon>Ditrysia</taxon>
        <taxon>Papilionoidea</taxon>
        <taxon>Nymphalidae</taxon>
        <taxon>Satyrinae</taxon>
        <taxon>Satyrini</taxon>
        <taxon>Mycalesina</taxon>
        <taxon>Bicyclus</taxon>
    </lineage>
</organism>
<gene>
    <name evidence="2" type="primary">LOC112050762</name>
</gene>
<accession>A0ABM3LZK7</accession>
<sequence>MAFQCDAEYHNKPINVTRSTLPAVSAYRSSTSDWLTPEIIRLGEMKTQYGEDATSLRAVSTDCIAYPRPAPRKIGRLLLELLKNLEGDQSTQVLELIQVLFRNNILVETSMLEMEPNLGSLVKTQGVMMGEPHATFPRILAVVWILATNGNHGWCYIDKMNEYLTISKPREIAHQMKTIEPVLARARYVMEDFIQSITPVNMYQKKTSRNTFKYPTTQTKRITTKTKVTSKKRHAIKQRANPTVSFELAC</sequence>
<dbReference type="GeneID" id="112050762"/>
<proteinExistence type="predicted"/>
<reference evidence="2" key="1">
    <citation type="submission" date="2025-08" db="UniProtKB">
        <authorList>
            <consortium name="RefSeq"/>
        </authorList>
    </citation>
    <scope>IDENTIFICATION</scope>
</reference>
<evidence type="ECO:0000313" key="2">
    <source>
        <dbReference type="RefSeq" id="XP_052744505.1"/>
    </source>
</evidence>
<keyword evidence="1" id="KW-1185">Reference proteome</keyword>
<name>A0ABM3LZK7_BICAN</name>